<evidence type="ECO:0000313" key="2">
    <source>
        <dbReference type="WBParaSite" id="SPAL_0000102400.1"/>
    </source>
</evidence>
<organism evidence="1 2">
    <name type="scientific">Strongyloides papillosus</name>
    <name type="common">Intestinal threadworm</name>
    <dbReference type="NCBI Taxonomy" id="174720"/>
    <lineage>
        <taxon>Eukaryota</taxon>
        <taxon>Metazoa</taxon>
        <taxon>Ecdysozoa</taxon>
        <taxon>Nematoda</taxon>
        <taxon>Chromadorea</taxon>
        <taxon>Rhabditida</taxon>
        <taxon>Tylenchina</taxon>
        <taxon>Panagrolaimomorpha</taxon>
        <taxon>Strongyloidoidea</taxon>
        <taxon>Strongyloididae</taxon>
        <taxon>Strongyloides</taxon>
    </lineage>
</organism>
<accession>A0A0N5B4M3</accession>
<proteinExistence type="predicted"/>
<dbReference type="Proteomes" id="UP000046392">
    <property type="component" value="Unplaced"/>
</dbReference>
<name>A0A0N5B4M3_STREA</name>
<keyword evidence="1" id="KW-1185">Reference proteome</keyword>
<protein>
    <submittedName>
        <fullName evidence="2">Transposase</fullName>
    </submittedName>
</protein>
<evidence type="ECO:0000313" key="1">
    <source>
        <dbReference type="Proteomes" id="UP000046392"/>
    </source>
</evidence>
<dbReference type="WBParaSite" id="SPAL_0000102400.1">
    <property type="protein sequence ID" value="SPAL_0000102400.1"/>
    <property type="gene ID" value="SPAL_0000102400"/>
</dbReference>
<sequence>MSSHKLNESAMLHIKNLLNMVPGISAQKVKNSLESQGFKNVPCRQTIYTIIKEMNVNEVSVESEINYNYQEISAYRFDFKSIGANDIGHIIINLETQRSQNTGCFLKFNKNESNLFALKGRRYVLNSTKRNLSEFICTSCRHLYTNDIKNKDLNCNTSKKDCVSTFLADGTFSLENMQITKHHKNCSDIKAS</sequence>
<reference evidence="2" key="1">
    <citation type="submission" date="2017-02" db="UniProtKB">
        <authorList>
            <consortium name="WormBaseParasite"/>
        </authorList>
    </citation>
    <scope>IDENTIFICATION</scope>
</reference>
<dbReference type="AlphaFoldDB" id="A0A0N5B4M3"/>